<sequence>MASVYRALSSAFLFLLITSRLWAQPSNAPLPIHIIRSGAPTDSSFEDLAFLRAEIGNARVVMLGEPTHGEGNVTEAKIRLIKFLQQRMSFTTVAFESSFYELDKAQQALEAGKPVREVVHSSVYPVWSETQEFQAILPLLGKGGLRVAGFDSQLSGHQDELLEELEAFLKPEKGSGDIAYDYVDECLATMGEVFIFPPSHQILLFDRQVGKARKLLEKVAAGSDAKRRERAEFWLQNLRSIQALAHDYATNDPADKDSASFKAADSNPRDAQMADNLLWYLRKHPREKVICWGALPHLANRTELLQDAELREYKPMGRAVKAALGPDAVYVLGTLAGGGTYGFGYWGKHKQVPTPAAGTLEAELLAQGHDYSFVSLKRAAPGRQLTTYAFEYAPITGPWSEVVDGFLFLKTVNLPHAVVPETGATAQEIAPVAAPILEATHPGRPNPAARPMVRSGSQVALSGIVLDRKTNQPVPFATVAVPARSAGTIADAQGRFQMNVGRGEVVQISSIGYEAATMFAEATGTQTVRLVPAAFALAAVRVSAQSQDPKRIMKKVIQAIATNYERQDYQQEAYSHRRIMSFDTLRHEVEYVSQEFVPAGYHNWAGGFLSLEPRPVTKVEHKHVLTPATEPTSFSMYLEGGHGFSGGFDPVRISPLFKAGTLGKYQLWLDTLEQHGGETYYVIRFAVKRASHRATGMYQTSGYSGRLYVRQQDYAVVRYEALWQNDTTEHNAIAHKYYGRGNNISRLYRQVYTDHRTAHVVMYQQAPTGRYYAATSVAQASSVGRVLGGAPFHNQKTYDIYYAPPTTIAAARMPDPKTNVEVQGGPLWQLSKVAYRPEFWQTYQRLIPAPTPPN</sequence>
<keyword evidence="3" id="KW-1185">Reference proteome</keyword>
<dbReference type="Gene3D" id="2.60.40.1120">
    <property type="entry name" value="Carboxypeptidase-like, regulatory domain"/>
    <property type="match status" value="1"/>
</dbReference>
<dbReference type="GO" id="GO:0046677">
    <property type="term" value="P:response to antibiotic"/>
    <property type="evidence" value="ECO:0007669"/>
    <property type="project" value="InterPro"/>
</dbReference>
<dbReference type="InterPro" id="IPR008969">
    <property type="entry name" value="CarboxyPept-like_regulatory"/>
</dbReference>
<evidence type="ECO:0000313" key="2">
    <source>
        <dbReference type="EMBL" id="SNS03983.1"/>
    </source>
</evidence>
<dbReference type="SUPFAM" id="SSF159501">
    <property type="entry name" value="EreA/ChaN-like"/>
    <property type="match status" value="1"/>
</dbReference>
<name>A0A239BAA3_9BACT</name>
<feature type="signal peptide" evidence="1">
    <location>
        <begin position="1"/>
        <end position="23"/>
    </location>
</feature>
<keyword evidence="1" id="KW-0732">Signal</keyword>
<dbReference type="Pfam" id="PF13715">
    <property type="entry name" value="CarbopepD_reg_2"/>
    <property type="match status" value="1"/>
</dbReference>
<dbReference type="Pfam" id="PF05139">
    <property type="entry name" value="Erythro_esteras"/>
    <property type="match status" value="1"/>
</dbReference>
<dbReference type="InterPro" id="IPR052036">
    <property type="entry name" value="Hydrolase/PRTase-associated"/>
</dbReference>
<dbReference type="PANTHER" id="PTHR31299:SF0">
    <property type="entry name" value="ESTERASE, PUTATIVE (AFU_ORTHOLOGUE AFUA_1G05850)-RELATED"/>
    <property type="match status" value="1"/>
</dbReference>
<dbReference type="InterPro" id="IPR007815">
    <property type="entry name" value="Emycin_Estase"/>
</dbReference>
<proteinExistence type="predicted"/>
<dbReference type="PANTHER" id="PTHR31299">
    <property type="entry name" value="ESTERASE, PUTATIVE (AFU_ORTHOLOGUE AFUA_1G05850)-RELATED"/>
    <property type="match status" value="1"/>
</dbReference>
<dbReference type="Proteomes" id="UP000198310">
    <property type="component" value="Unassembled WGS sequence"/>
</dbReference>
<dbReference type="Gene3D" id="3.40.1660.10">
    <property type="entry name" value="EreA-like (biosynthetic domain)"/>
    <property type="match status" value="2"/>
</dbReference>
<evidence type="ECO:0000313" key="3">
    <source>
        <dbReference type="Proteomes" id="UP000198310"/>
    </source>
</evidence>
<protein>
    <submittedName>
        <fullName evidence="2">Erythromycin esterase homolog</fullName>
    </submittedName>
</protein>
<dbReference type="CDD" id="cd14728">
    <property type="entry name" value="Ere-like"/>
    <property type="match status" value="1"/>
</dbReference>
<evidence type="ECO:0000256" key="1">
    <source>
        <dbReference type="SAM" id="SignalP"/>
    </source>
</evidence>
<dbReference type="EMBL" id="FZNS01000019">
    <property type="protein sequence ID" value="SNS03983.1"/>
    <property type="molecule type" value="Genomic_DNA"/>
</dbReference>
<reference evidence="3" key="1">
    <citation type="submission" date="2017-06" db="EMBL/GenBank/DDBJ databases">
        <authorList>
            <person name="Varghese N."/>
            <person name="Submissions S."/>
        </authorList>
    </citation>
    <scope>NUCLEOTIDE SEQUENCE [LARGE SCALE GENOMIC DNA]</scope>
    <source>
        <strain evidence="3">DSM 28041</strain>
    </source>
</reference>
<accession>A0A239BAA3</accession>
<dbReference type="SUPFAM" id="SSF49464">
    <property type="entry name" value="Carboxypeptidase regulatory domain-like"/>
    <property type="match status" value="1"/>
</dbReference>
<dbReference type="AlphaFoldDB" id="A0A239BAA3"/>
<gene>
    <name evidence="2" type="ORF">SAMN06269173_11936</name>
</gene>
<dbReference type="RefSeq" id="WP_089334381.1">
    <property type="nucleotide sequence ID" value="NZ_FZNS01000019.1"/>
</dbReference>
<organism evidence="2 3">
    <name type="scientific">Hymenobacter mucosus</name>
    <dbReference type="NCBI Taxonomy" id="1411120"/>
    <lineage>
        <taxon>Bacteria</taxon>
        <taxon>Pseudomonadati</taxon>
        <taxon>Bacteroidota</taxon>
        <taxon>Cytophagia</taxon>
        <taxon>Cytophagales</taxon>
        <taxon>Hymenobacteraceae</taxon>
        <taxon>Hymenobacter</taxon>
    </lineage>
</organism>
<feature type="chain" id="PRO_5012828154" evidence="1">
    <location>
        <begin position="24"/>
        <end position="854"/>
    </location>
</feature>